<dbReference type="InterPro" id="IPR001841">
    <property type="entry name" value="Znf_RING"/>
</dbReference>
<dbReference type="PANTHER" id="PTHR13063">
    <property type="entry name" value="ENOS INTERACTING PROTEIN"/>
    <property type="match status" value="1"/>
</dbReference>
<comment type="subcellular location">
    <subcellularLocation>
        <location evidence="1 7">Nucleus</location>
    </subcellularLocation>
</comment>
<dbReference type="SUPFAM" id="SSF57850">
    <property type="entry name" value="RING/U-box"/>
    <property type="match status" value="2"/>
</dbReference>
<proteinExistence type="inferred from homology"/>
<evidence type="ECO:0000256" key="7">
    <source>
        <dbReference type="PIRNR" id="PIRNR023577"/>
    </source>
</evidence>
<dbReference type="Pfam" id="PF13445">
    <property type="entry name" value="zf-RING_UBOX"/>
    <property type="match status" value="1"/>
</dbReference>
<dbReference type="EMBL" id="KN714732">
    <property type="protein sequence ID" value="KUI59580.1"/>
    <property type="molecule type" value="Genomic_DNA"/>
</dbReference>
<dbReference type="InterPro" id="IPR016818">
    <property type="entry name" value="NOSIP"/>
</dbReference>
<keyword evidence="3" id="KW-0479">Metal-binding</keyword>
<evidence type="ECO:0000313" key="11">
    <source>
        <dbReference type="EMBL" id="KUI59580.1"/>
    </source>
</evidence>
<dbReference type="Gene3D" id="3.30.40.10">
    <property type="entry name" value="Zinc/RING finger domain, C3HC4 (zinc finger)"/>
    <property type="match status" value="2"/>
</dbReference>
<protein>
    <recommendedName>
        <fullName evidence="10">RING-type domain-containing protein</fullName>
    </recommendedName>
</protein>
<dbReference type="InterPro" id="IPR017907">
    <property type="entry name" value="Znf_RING_CS"/>
</dbReference>
<gene>
    <name evidence="11" type="ORF">VP1G_06776</name>
</gene>
<keyword evidence="6 7" id="KW-0539">Nucleus</keyword>
<dbReference type="PROSITE" id="PS50089">
    <property type="entry name" value="ZF_RING_2"/>
    <property type="match status" value="1"/>
</dbReference>
<dbReference type="GO" id="GO:0061630">
    <property type="term" value="F:ubiquitin protein ligase activity"/>
    <property type="evidence" value="ECO:0007669"/>
    <property type="project" value="InterPro"/>
</dbReference>
<evidence type="ECO:0000256" key="8">
    <source>
        <dbReference type="PROSITE-ProRule" id="PRU00175"/>
    </source>
</evidence>
<accession>A0A194V6J7</accession>
<dbReference type="STRING" id="694573.A0A194V6J7"/>
<evidence type="ECO:0000256" key="1">
    <source>
        <dbReference type="ARBA" id="ARBA00004123"/>
    </source>
</evidence>
<dbReference type="Pfam" id="PF15906">
    <property type="entry name" value="zf-NOSIP"/>
    <property type="match status" value="1"/>
</dbReference>
<evidence type="ECO:0000256" key="6">
    <source>
        <dbReference type="ARBA" id="ARBA00023242"/>
    </source>
</evidence>
<dbReference type="Proteomes" id="UP000078576">
    <property type="component" value="Unassembled WGS sequence"/>
</dbReference>
<dbReference type="InterPro" id="IPR013083">
    <property type="entry name" value="Znf_RING/FYVE/PHD"/>
</dbReference>
<dbReference type="OrthoDB" id="116827at2759"/>
<sequence>MSHSKRNTSRAVFTSYERSLAKSAWTSSSARLNRDSFLPFGSCSLCLESAVNPVACPEGDIFCRECALNNILAQKKEIKRMEKVREHEEREAAEQRKRQEEEAQARAVKEFEMTQAGFDVARGRAGEAPDGREAAAAAGGDDLKRGEKRKFALDEVEVTRNAEDDRAKARRAIEDERNAKPTLPSFWVPSVTPTSNTKDKLHEVKKKAKTSPVCPSSQENRPHAYSLHTLVTIDFTEEEARDTKTKTRICPSCKKGLTNSSKAVLAKPCGHVLCKACANQFMKPIGHDPHADPKDAHEANTVRCYVCDGDVTEKPGKKGGEKKEKEKIRPGVVELKSDGTGFSASGTNEVKRSGTAFQC</sequence>
<dbReference type="PROSITE" id="PS00518">
    <property type="entry name" value="ZF_RING_1"/>
    <property type="match status" value="1"/>
</dbReference>
<dbReference type="PIRSF" id="PIRSF023577">
    <property type="entry name" value="ENOS_interacting"/>
    <property type="match status" value="1"/>
</dbReference>
<organism evidence="11 12">
    <name type="scientific">Cytospora mali</name>
    <name type="common">Apple Valsa canker fungus</name>
    <name type="synonym">Valsa mali</name>
    <dbReference type="NCBI Taxonomy" id="578113"/>
    <lineage>
        <taxon>Eukaryota</taxon>
        <taxon>Fungi</taxon>
        <taxon>Dikarya</taxon>
        <taxon>Ascomycota</taxon>
        <taxon>Pezizomycotina</taxon>
        <taxon>Sordariomycetes</taxon>
        <taxon>Sordariomycetidae</taxon>
        <taxon>Diaporthales</taxon>
        <taxon>Cytosporaceae</taxon>
        <taxon>Cytospora</taxon>
    </lineage>
</organism>
<evidence type="ECO:0000256" key="3">
    <source>
        <dbReference type="ARBA" id="ARBA00022723"/>
    </source>
</evidence>
<dbReference type="AlphaFoldDB" id="A0A194V6J7"/>
<keyword evidence="12" id="KW-1185">Reference proteome</keyword>
<comment type="similarity">
    <text evidence="2 7">Belongs to the NOSIP family.</text>
</comment>
<dbReference type="InterPro" id="IPR027370">
    <property type="entry name" value="Znf-RING_euk"/>
</dbReference>
<feature type="region of interest" description="Disordered" evidence="9">
    <location>
        <begin position="184"/>
        <end position="221"/>
    </location>
</feature>
<evidence type="ECO:0000256" key="2">
    <source>
        <dbReference type="ARBA" id="ARBA00008126"/>
    </source>
</evidence>
<keyword evidence="4 8" id="KW-0863">Zinc-finger</keyword>
<evidence type="ECO:0000259" key="10">
    <source>
        <dbReference type="PROSITE" id="PS50089"/>
    </source>
</evidence>
<dbReference type="FunFam" id="3.30.40.10:FF:000673">
    <property type="entry name" value="RING finger domain protein, putative"/>
    <property type="match status" value="1"/>
</dbReference>
<evidence type="ECO:0000256" key="5">
    <source>
        <dbReference type="ARBA" id="ARBA00022833"/>
    </source>
</evidence>
<dbReference type="GO" id="GO:0005634">
    <property type="term" value="C:nucleus"/>
    <property type="evidence" value="ECO:0007669"/>
    <property type="project" value="UniProtKB-SubCell"/>
</dbReference>
<feature type="region of interest" description="Disordered" evidence="9">
    <location>
        <begin position="84"/>
        <end position="105"/>
    </location>
</feature>
<evidence type="ECO:0000256" key="4">
    <source>
        <dbReference type="ARBA" id="ARBA00022771"/>
    </source>
</evidence>
<dbReference type="PANTHER" id="PTHR13063:SF10">
    <property type="entry name" value="NITRIC OXIDE SYNTHASE-INTERACTING PROTEIN"/>
    <property type="match status" value="1"/>
</dbReference>
<dbReference type="GO" id="GO:0008270">
    <property type="term" value="F:zinc ion binding"/>
    <property type="evidence" value="ECO:0007669"/>
    <property type="project" value="UniProtKB-KW"/>
</dbReference>
<reference evidence="12" key="1">
    <citation type="submission" date="2014-12" db="EMBL/GenBank/DDBJ databases">
        <title>Genome Sequence of Valsa Canker Pathogens Uncovers a Specific Adaption of Colonization on Woody Bark.</title>
        <authorList>
            <person name="Yin Z."/>
            <person name="Liu H."/>
            <person name="Gao X."/>
            <person name="Li Z."/>
            <person name="Song N."/>
            <person name="Ke X."/>
            <person name="Dai Q."/>
            <person name="Wu Y."/>
            <person name="Sun Y."/>
            <person name="Xu J.-R."/>
            <person name="Kang Z.K."/>
            <person name="Wang L."/>
            <person name="Huang L."/>
        </authorList>
    </citation>
    <scope>NUCLEOTIDE SEQUENCE [LARGE SCALE GENOMIC DNA]</scope>
    <source>
        <strain evidence="12">SXYL134</strain>
    </source>
</reference>
<feature type="domain" description="RING-type" evidence="10">
    <location>
        <begin position="250"/>
        <end position="308"/>
    </location>
</feature>
<keyword evidence="5" id="KW-0862">Zinc</keyword>
<feature type="region of interest" description="Disordered" evidence="9">
    <location>
        <begin position="336"/>
        <end position="359"/>
    </location>
</feature>
<dbReference type="InterPro" id="IPR031790">
    <property type="entry name" value="Znf-NOSIP"/>
</dbReference>
<evidence type="ECO:0000313" key="12">
    <source>
        <dbReference type="Proteomes" id="UP000078576"/>
    </source>
</evidence>
<name>A0A194V6J7_CYTMA</name>
<evidence type="ECO:0000256" key="9">
    <source>
        <dbReference type="SAM" id="MobiDB-lite"/>
    </source>
</evidence>